<feature type="transmembrane region" description="Helical" evidence="1">
    <location>
        <begin position="275"/>
        <end position="295"/>
    </location>
</feature>
<evidence type="ECO:0000256" key="1">
    <source>
        <dbReference type="SAM" id="Phobius"/>
    </source>
</evidence>
<keyword evidence="1" id="KW-0472">Membrane</keyword>
<organism evidence="2 3">
    <name type="scientific">Testudinibacter aquarius</name>
    <dbReference type="NCBI Taxonomy" id="1524974"/>
    <lineage>
        <taxon>Bacteria</taxon>
        <taxon>Pseudomonadati</taxon>
        <taxon>Pseudomonadota</taxon>
        <taxon>Gammaproteobacteria</taxon>
        <taxon>Pasteurellales</taxon>
        <taxon>Pasteurellaceae</taxon>
        <taxon>Testudinibacter</taxon>
    </lineage>
</organism>
<protein>
    <submittedName>
        <fullName evidence="2">Uncharacterized protein</fullName>
    </submittedName>
</protein>
<keyword evidence="1" id="KW-0812">Transmembrane</keyword>
<comment type="caution">
    <text evidence="2">The sequence shown here is derived from an EMBL/GenBank/DDBJ whole genome shotgun (WGS) entry which is preliminary data.</text>
</comment>
<dbReference type="RefSeq" id="WP_132964249.1">
    <property type="nucleotide sequence ID" value="NZ_LEKL01000015.1"/>
</dbReference>
<feature type="transmembrane region" description="Helical" evidence="1">
    <location>
        <begin position="61"/>
        <end position="79"/>
    </location>
</feature>
<keyword evidence="1" id="KW-1133">Transmembrane helix</keyword>
<dbReference type="EMBL" id="SMCP01000001">
    <property type="protein sequence ID" value="TCV89760.1"/>
    <property type="molecule type" value="Genomic_DNA"/>
</dbReference>
<feature type="transmembrane region" description="Helical" evidence="1">
    <location>
        <begin position="187"/>
        <end position="208"/>
    </location>
</feature>
<evidence type="ECO:0000313" key="3">
    <source>
        <dbReference type="Proteomes" id="UP000294619"/>
    </source>
</evidence>
<proteinExistence type="predicted"/>
<feature type="transmembrane region" description="Helical" evidence="1">
    <location>
        <begin position="21"/>
        <end position="41"/>
    </location>
</feature>
<reference evidence="2 3" key="1">
    <citation type="submission" date="2019-03" db="EMBL/GenBank/DDBJ databases">
        <title>Genomic Encyclopedia of Type Strains, Phase IV (KMG-IV): sequencing the most valuable type-strain genomes for metagenomic binning, comparative biology and taxonomic classification.</title>
        <authorList>
            <person name="Goeker M."/>
        </authorList>
    </citation>
    <scope>NUCLEOTIDE SEQUENCE [LARGE SCALE GENOMIC DNA]</scope>
    <source>
        <strain evidence="2 3">DSM 28140</strain>
    </source>
</reference>
<feature type="transmembrane region" description="Helical" evidence="1">
    <location>
        <begin position="91"/>
        <end position="111"/>
    </location>
</feature>
<dbReference type="AlphaFoldDB" id="A0A4R3YCN5"/>
<evidence type="ECO:0000313" key="2">
    <source>
        <dbReference type="EMBL" id="TCV89760.1"/>
    </source>
</evidence>
<feature type="transmembrane region" description="Helical" evidence="1">
    <location>
        <begin position="315"/>
        <end position="333"/>
    </location>
</feature>
<feature type="transmembrane region" description="Helical" evidence="1">
    <location>
        <begin position="241"/>
        <end position="263"/>
    </location>
</feature>
<sequence length="481" mass="56796">MYSKRIYEQTKKIANNTERTFVRNVIIIFPFFVLCAIQNAFASYLEDIDKISLYSDSNVSLGIFIYITFFPLLGVFLLFSEIKKHAVKHEIGLVYIFSFFVILIISLLKLILFKYEIYFVNNFYLYMSYFLFSFILSVFAVHNMNLKVSDKLEEILVAISLLGIVFLLFEIHVRFSNEYFNIVYNDYYVFLILAFLLYFLFYQLKFFINTRSDIEMLNDNKIKYKNIFNQIKLIKKENHNLSLITLCFGFLFILLLVAIFYGYDKLFFNYFFEIIINNEIIALIIIFYMVFFACLRVKLVNRYLLRFSKSNGEQFVKISFIYAMIVFSFSFIVSDKVKNSILSLSNIVVYDVSVLRSDLEKRKDLEFKSEWFTISKNVEQLVKYKLKYYKKEDVRITDNSFQIKFGIAYDYNDILILCPDFSTDNAAIGQFIAGYFPEYSSDNTKEKSEYSKIILKSLVNNLCIQINSKDAIPIGDIGPDL</sequence>
<name>A0A4R3YCN5_9PAST</name>
<dbReference type="Proteomes" id="UP000294619">
    <property type="component" value="Unassembled WGS sequence"/>
</dbReference>
<gene>
    <name evidence="2" type="ORF">EDC16_10170</name>
</gene>
<feature type="transmembrane region" description="Helical" evidence="1">
    <location>
        <begin position="155"/>
        <end position="175"/>
    </location>
</feature>
<accession>A0A4R3YCN5</accession>
<feature type="transmembrane region" description="Helical" evidence="1">
    <location>
        <begin position="123"/>
        <end position="143"/>
    </location>
</feature>